<keyword evidence="4" id="KW-0732">Signal</keyword>
<dbReference type="AlphaFoldDB" id="A0A9P0H651"/>
<proteinExistence type="predicted"/>
<feature type="compositionally biased region" description="Basic and acidic residues" evidence="3">
    <location>
        <begin position="69"/>
        <end position="85"/>
    </location>
</feature>
<feature type="region of interest" description="Disordered" evidence="3">
    <location>
        <begin position="23"/>
        <end position="111"/>
    </location>
</feature>
<dbReference type="PANTHER" id="PTHR12236">
    <property type="entry name" value="STRUCTURAL CONTITUENT OF CUTICLE"/>
    <property type="match status" value="1"/>
</dbReference>
<dbReference type="PROSITE" id="PS51155">
    <property type="entry name" value="CHIT_BIND_RR_2"/>
    <property type="match status" value="1"/>
</dbReference>
<feature type="compositionally biased region" description="Low complexity" evidence="3">
    <location>
        <begin position="165"/>
        <end position="180"/>
    </location>
</feature>
<name>A0A9P0H651_NEZVI</name>
<feature type="compositionally biased region" description="Gly residues" evidence="3">
    <location>
        <begin position="130"/>
        <end position="164"/>
    </location>
</feature>
<feature type="chain" id="PRO_5040454233" description="Pro-resilin" evidence="4">
    <location>
        <begin position="20"/>
        <end position="180"/>
    </location>
</feature>
<dbReference type="EMBL" id="OV725079">
    <property type="protein sequence ID" value="CAH1396134.1"/>
    <property type="molecule type" value="Genomic_DNA"/>
</dbReference>
<organism evidence="5 6">
    <name type="scientific">Nezara viridula</name>
    <name type="common">Southern green stink bug</name>
    <name type="synonym">Cimex viridulus</name>
    <dbReference type="NCBI Taxonomy" id="85310"/>
    <lineage>
        <taxon>Eukaryota</taxon>
        <taxon>Metazoa</taxon>
        <taxon>Ecdysozoa</taxon>
        <taxon>Arthropoda</taxon>
        <taxon>Hexapoda</taxon>
        <taxon>Insecta</taxon>
        <taxon>Pterygota</taxon>
        <taxon>Neoptera</taxon>
        <taxon>Paraneoptera</taxon>
        <taxon>Hemiptera</taxon>
        <taxon>Heteroptera</taxon>
        <taxon>Panheteroptera</taxon>
        <taxon>Pentatomomorpha</taxon>
        <taxon>Pentatomoidea</taxon>
        <taxon>Pentatomidae</taxon>
        <taxon>Pentatominae</taxon>
        <taxon>Nezara</taxon>
    </lineage>
</organism>
<evidence type="ECO:0000313" key="6">
    <source>
        <dbReference type="Proteomes" id="UP001152798"/>
    </source>
</evidence>
<dbReference type="GO" id="GO:0005615">
    <property type="term" value="C:extracellular space"/>
    <property type="evidence" value="ECO:0007669"/>
    <property type="project" value="TreeGrafter"/>
</dbReference>
<keyword evidence="1 2" id="KW-0193">Cuticle</keyword>
<dbReference type="InterPro" id="IPR051217">
    <property type="entry name" value="Insect_Cuticle_Struc_Prot"/>
</dbReference>
<evidence type="ECO:0000256" key="2">
    <source>
        <dbReference type="PROSITE-ProRule" id="PRU00497"/>
    </source>
</evidence>
<protein>
    <recommendedName>
        <fullName evidence="7">Pro-resilin</fullName>
    </recommendedName>
</protein>
<evidence type="ECO:0000256" key="3">
    <source>
        <dbReference type="SAM" id="MobiDB-lite"/>
    </source>
</evidence>
<dbReference type="Pfam" id="PF00379">
    <property type="entry name" value="Chitin_bind_4"/>
    <property type="match status" value="1"/>
</dbReference>
<accession>A0A9P0H651</accession>
<dbReference type="InterPro" id="IPR031311">
    <property type="entry name" value="CHIT_BIND_RR_consensus"/>
</dbReference>
<evidence type="ECO:0000313" key="5">
    <source>
        <dbReference type="EMBL" id="CAH1396134.1"/>
    </source>
</evidence>
<dbReference type="PRINTS" id="PR00947">
    <property type="entry name" value="CUTICLE"/>
</dbReference>
<dbReference type="InterPro" id="IPR000618">
    <property type="entry name" value="Insect_cuticle"/>
</dbReference>
<feature type="region of interest" description="Disordered" evidence="3">
    <location>
        <begin position="125"/>
        <end position="180"/>
    </location>
</feature>
<evidence type="ECO:0000256" key="1">
    <source>
        <dbReference type="ARBA" id="ARBA00022460"/>
    </source>
</evidence>
<feature type="signal peptide" evidence="4">
    <location>
        <begin position="1"/>
        <end position="19"/>
    </location>
</feature>
<dbReference type="PANTHER" id="PTHR12236:SF79">
    <property type="entry name" value="CUTICULAR PROTEIN 50CB-RELATED"/>
    <property type="match status" value="1"/>
</dbReference>
<gene>
    <name evidence="5" type="ORF">NEZAVI_LOCUS6259</name>
</gene>
<dbReference type="OrthoDB" id="6425109at2759"/>
<dbReference type="PROSITE" id="PS00233">
    <property type="entry name" value="CHIT_BIND_RR_1"/>
    <property type="match status" value="1"/>
</dbReference>
<keyword evidence="6" id="KW-1185">Reference proteome</keyword>
<feature type="compositionally biased region" description="Gly residues" evidence="3">
    <location>
        <begin position="31"/>
        <end position="57"/>
    </location>
</feature>
<evidence type="ECO:0000256" key="4">
    <source>
        <dbReference type="SAM" id="SignalP"/>
    </source>
</evidence>
<reference evidence="5" key="1">
    <citation type="submission" date="2022-01" db="EMBL/GenBank/DDBJ databases">
        <authorList>
            <person name="King R."/>
        </authorList>
    </citation>
    <scope>NUCLEOTIDE SEQUENCE</scope>
</reference>
<dbReference type="Proteomes" id="UP001152798">
    <property type="component" value="Chromosome 3"/>
</dbReference>
<dbReference type="GO" id="GO:0031012">
    <property type="term" value="C:extracellular matrix"/>
    <property type="evidence" value="ECO:0007669"/>
    <property type="project" value="TreeGrafter"/>
</dbReference>
<dbReference type="GO" id="GO:0042302">
    <property type="term" value="F:structural constituent of cuticle"/>
    <property type="evidence" value="ECO:0007669"/>
    <property type="project" value="UniProtKB-UniRule"/>
</dbReference>
<sequence>MHPLVKIVACVWLVTLVSADAPSASYLPPSGGNGGSGYGGGRGGTGPSGGGNGGDGSDGPPQPFSFSYEVKDAESGNDYSHKADSDGQTVRGEYNVLLPDGRKQKVSYTADNQGYNADVQYEGEAKFAPGGSGSGGSGGNGGYPSGPSGGGFPTGTGTGGGNGYPSGPSRPGSSYLPPGK</sequence>
<evidence type="ECO:0008006" key="7">
    <source>
        <dbReference type="Google" id="ProtNLM"/>
    </source>
</evidence>